<dbReference type="EMBL" id="CP071794">
    <property type="protein sequence ID" value="QTD54704.1"/>
    <property type="molecule type" value="Genomic_DNA"/>
</dbReference>
<proteinExistence type="predicted"/>
<evidence type="ECO:0000313" key="3">
    <source>
        <dbReference type="Proteomes" id="UP000663923"/>
    </source>
</evidence>
<reference evidence="2 3" key="1">
    <citation type="submission" date="2021-03" db="EMBL/GenBank/DDBJ databases">
        <title>Complete genome of Parasphingorhabdus_sp.JHSY0214.</title>
        <authorList>
            <person name="Yoo J.H."/>
            <person name="Bae J.W."/>
        </authorList>
    </citation>
    <scope>NUCLEOTIDE SEQUENCE [LARGE SCALE GENOMIC DNA]</scope>
    <source>
        <strain evidence="2 3">JHSY0214</strain>
    </source>
</reference>
<feature type="domain" description="SnoaL-like" evidence="1">
    <location>
        <begin position="7"/>
        <end position="93"/>
    </location>
</feature>
<organism evidence="2 3">
    <name type="scientific">Parasphingorhabdus cellanae</name>
    <dbReference type="NCBI Taxonomy" id="2806553"/>
    <lineage>
        <taxon>Bacteria</taxon>
        <taxon>Pseudomonadati</taxon>
        <taxon>Pseudomonadota</taxon>
        <taxon>Alphaproteobacteria</taxon>
        <taxon>Sphingomonadales</taxon>
        <taxon>Sphingomonadaceae</taxon>
        <taxon>Parasphingorhabdus</taxon>
    </lineage>
</organism>
<dbReference type="InterPro" id="IPR032710">
    <property type="entry name" value="NTF2-like_dom_sf"/>
</dbReference>
<name>A0ABX7T2F2_9SPHN</name>
<keyword evidence="3" id="KW-1185">Reference proteome</keyword>
<accession>A0ABX7T2F2</accession>
<dbReference type="Pfam" id="PF12680">
    <property type="entry name" value="SnoaL_2"/>
    <property type="match status" value="1"/>
</dbReference>
<dbReference type="Proteomes" id="UP000663923">
    <property type="component" value="Chromosome"/>
</dbReference>
<dbReference type="Gene3D" id="3.10.450.50">
    <property type="match status" value="1"/>
</dbReference>
<evidence type="ECO:0000313" key="2">
    <source>
        <dbReference type="EMBL" id="QTD54704.1"/>
    </source>
</evidence>
<dbReference type="InterPro" id="IPR037401">
    <property type="entry name" value="SnoaL-like"/>
</dbReference>
<gene>
    <name evidence="2" type="ORF">J4G78_10560</name>
</gene>
<protein>
    <submittedName>
        <fullName evidence="2">Nuclear transport factor 2 family protein</fullName>
    </submittedName>
</protein>
<sequence length="126" mass="14683">MPSRKRVDQFIQAVVHGDHADAIKNFYHVDATMQENREPPRRGRDNLIAHEKRAMDRLQEMKTHPPETVLVDGDHVMIMWTFDATDKNGVTRRLNEISHQIWSADGIMKERFVYDSATAWQVLEQG</sequence>
<evidence type="ECO:0000259" key="1">
    <source>
        <dbReference type="Pfam" id="PF12680"/>
    </source>
</evidence>
<dbReference type="RefSeq" id="WP_207986538.1">
    <property type="nucleotide sequence ID" value="NZ_CP071794.1"/>
</dbReference>
<dbReference type="SUPFAM" id="SSF54427">
    <property type="entry name" value="NTF2-like"/>
    <property type="match status" value="1"/>
</dbReference>